<protein>
    <recommendedName>
        <fullName evidence="13">Carboxylic ester hydrolase</fullName>
        <ecNumber evidence="13">3.1.1.-</ecNumber>
    </recommendedName>
</protein>
<feature type="chain" id="PRO_5029039290" description="Carboxylic ester hydrolase" evidence="13">
    <location>
        <begin position="23"/>
        <end position="297"/>
    </location>
</feature>
<sequence>MKFSTLVTSLALAAVAPSTVSAAILRRVRNFGSNPGNNEMYIYVPNNVASNPAVIVALHGCLGSATSYYRDVEDLPPAADEHGFIVIYPGSRDDFRCWDVNTEASLTHNGGSDSLSIVNMVRYVLDTYNGDPTRVFATGSSSGAMMSQVLAAAYPDVFSAIAAYSGLPYACLRGSPGASPFTADQACANGEVVKSGAEWAAEVDKAWPGYNGTYPKIQVWHGTSDSVISDVNFGEVVKQWSTVFGIQRTRVNTDTPIRGYTQSIYGNAGQLEAYLAEGVGHVVPTQVDSTLRWFGLI</sequence>
<dbReference type="GO" id="GO:0046555">
    <property type="term" value="F:acetylxylan esterase activity"/>
    <property type="evidence" value="ECO:0007669"/>
    <property type="project" value="UniProtKB-EC"/>
</dbReference>
<dbReference type="Pfam" id="PF10503">
    <property type="entry name" value="Esterase_PHB"/>
    <property type="match status" value="1"/>
</dbReference>
<dbReference type="OrthoDB" id="2425929at2759"/>
<dbReference type="STRING" id="454130.A0A0U5C378"/>
<comment type="subunit">
    <text evidence="4">Monomer.</text>
</comment>
<evidence type="ECO:0000256" key="9">
    <source>
        <dbReference type="ARBA" id="ARBA00023180"/>
    </source>
</evidence>
<evidence type="ECO:0000256" key="10">
    <source>
        <dbReference type="ARBA" id="ARBA00023277"/>
    </source>
</evidence>
<keyword evidence="15" id="KW-1185">Reference proteome</keyword>
<keyword evidence="7 13" id="KW-0732">Signal</keyword>
<evidence type="ECO:0000256" key="11">
    <source>
        <dbReference type="ARBA" id="ARBA00023326"/>
    </source>
</evidence>
<feature type="signal peptide" evidence="13">
    <location>
        <begin position="1"/>
        <end position="22"/>
    </location>
</feature>
<dbReference type="PANTHER" id="PTHR43037:SF3">
    <property type="entry name" value="FERULOYL ESTERASE B"/>
    <property type="match status" value="1"/>
</dbReference>
<evidence type="ECO:0000256" key="7">
    <source>
        <dbReference type="ARBA" id="ARBA00022729"/>
    </source>
</evidence>
<comment type="subcellular location">
    <subcellularLocation>
        <location evidence="2 13">Secreted</location>
    </subcellularLocation>
</comment>
<comment type="function">
    <text evidence="13">Esterase involved in the hydrolysis of xylan, a major structural heterogeneous polysaccharide found in plant biomass representing the second most abundant polysaccharide in the biosphere, after cellulose.</text>
</comment>
<comment type="similarity">
    <text evidence="3">Belongs to the carbohydrate esterase 1 (CE1) family. AxeA subfamily.</text>
</comment>
<gene>
    <name evidence="14" type="ORF">ASPCAL01601</name>
</gene>
<evidence type="ECO:0000256" key="12">
    <source>
        <dbReference type="ARBA" id="ARBA00037069"/>
    </source>
</evidence>
<evidence type="ECO:0000256" key="13">
    <source>
        <dbReference type="RuleBase" id="RU367147"/>
    </source>
</evidence>
<dbReference type="NCBIfam" id="TIGR01840">
    <property type="entry name" value="esterase_phb"/>
    <property type="match status" value="1"/>
</dbReference>
<reference evidence="15" key="1">
    <citation type="journal article" date="2016" name="Genome Announc.">
        <title>Draft genome sequences of fungus Aspergillus calidoustus.</title>
        <authorList>
            <person name="Horn F."/>
            <person name="Linde J."/>
            <person name="Mattern D.J."/>
            <person name="Walther G."/>
            <person name="Guthke R."/>
            <person name="Scherlach K."/>
            <person name="Martin K."/>
            <person name="Brakhage A.A."/>
            <person name="Petzke L."/>
            <person name="Valiante V."/>
        </authorList>
    </citation>
    <scope>NUCLEOTIDE SEQUENCE [LARGE SCALE GENOMIC DNA]</scope>
    <source>
        <strain evidence="15">SF006504</strain>
    </source>
</reference>
<proteinExistence type="inferred from homology"/>
<keyword evidence="8 13" id="KW-0378">Hydrolase</keyword>
<dbReference type="EMBL" id="CDMC01000001">
    <property type="protein sequence ID" value="CEL02026.1"/>
    <property type="molecule type" value="Genomic_DNA"/>
</dbReference>
<comment type="function">
    <text evidence="12">Acetylxylan esterase involved in the hydrolysis of xylan, a major structural heterogeneous polysaccharide found in plant biomass representing the second most abundant polysaccharide in the biosphere, after cellulose. Degrades acetylated xylans by cleaving acetyl side groups from the hetero-xylan backbone.</text>
</comment>
<dbReference type="GO" id="GO:0045493">
    <property type="term" value="P:xylan catabolic process"/>
    <property type="evidence" value="ECO:0007669"/>
    <property type="project" value="UniProtKB-UniRule"/>
</dbReference>
<comment type="catalytic activity">
    <reaction evidence="1">
        <text>Deacetylation of xylans and xylo-oligosaccharides.</text>
        <dbReference type="EC" id="3.1.1.72"/>
    </reaction>
</comment>
<keyword evidence="10 13" id="KW-0119">Carbohydrate metabolism</keyword>
<evidence type="ECO:0000256" key="1">
    <source>
        <dbReference type="ARBA" id="ARBA00001691"/>
    </source>
</evidence>
<dbReference type="EC" id="3.1.1.-" evidence="13"/>
<evidence type="ECO:0000256" key="4">
    <source>
        <dbReference type="ARBA" id="ARBA00011245"/>
    </source>
</evidence>
<accession>A0A0U5C378</accession>
<evidence type="ECO:0000256" key="5">
    <source>
        <dbReference type="ARBA" id="ARBA00022487"/>
    </source>
</evidence>
<dbReference type="AlphaFoldDB" id="A0A0U5C378"/>
<name>A0A0U5C378_ASPCI</name>
<dbReference type="OMA" id="PRMQITH"/>
<dbReference type="GO" id="GO:0005576">
    <property type="term" value="C:extracellular region"/>
    <property type="evidence" value="ECO:0007669"/>
    <property type="project" value="UniProtKB-SubCell"/>
</dbReference>
<keyword evidence="6 13" id="KW-0964">Secreted</keyword>
<dbReference type="Proteomes" id="UP000054771">
    <property type="component" value="Unassembled WGS sequence"/>
</dbReference>
<keyword evidence="9" id="KW-0325">Glycoprotein</keyword>
<evidence type="ECO:0000256" key="8">
    <source>
        <dbReference type="ARBA" id="ARBA00022801"/>
    </source>
</evidence>
<dbReference type="InterPro" id="IPR050955">
    <property type="entry name" value="Plant_Biomass_Hydrol_Est"/>
</dbReference>
<keyword evidence="5 13" id="KW-0719">Serine esterase</keyword>
<dbReference type="PANTHER" id="PTHR43037">
    <property type="entry name" value="UNNAMED PRODUCT-RELATED"/>
    <property type="match status" value="1"/>
</dbReference>
<evidence type="ECO:0000256" key="2">
    <source>
        <dbReference type="ARBA" id="ARBA00004613"/>
    </source>
</evidence>
<evidence type="ECO:0000256" key="6">
    <source>
        <dbReference type="ARBA" id="ARBA00022525"/>
    </source>
</evidence>
<evidence type="ECO:0000313" key="14">
    <source>
        <dbReference type="EMBL" id="CEL02026.1"/>
    </source>
</evidence>
<organism evidence="14 15">
    <name type="scientific">Aspergillus calidoustus</name>
    <dbReference type="NCBI Taxonomy" id="454130"/>
    <lineage>
        <taxon>Eukaryota</taxon>
        <taxon>Fungi</taxon>
        <taxon>Dikarya</taxon>
        <taxon>Ascomycota</taxon>
        <taxon>Pezizomycotina</taxon>
        <taxon>Eurotiomycetes</taxon>
        <taxon>Eurotiomycetidae</taxon>
        <taxon>Eurotiales</taxon>
        <taxon>Aspergillaceae</taxon>
        <taxon>Aspergillus</taxon>
        <taxon>Aspergillus subgen. Nidulantes</taxon>
    </lineage>
</organism>
<dbReference type="SUPFAM" id="SSF53474">
    <property type="entry name" value="alpha/beta-Hydrolases"/>
    <property type="match status" value="2"/>
</dbReference>
<keyword evidence="11 13" id="KW-0624">Polysaccharide degradation</keyword>
<evidence type="ECO:0000256" key="3">
    <source>
        <dbReference type="ARBA" id="ARBA00007052"/>
    </source>
</evidence>
<evidence type="ECO:0000313" key="15">
    <source>
        <dbReference type="Proteomes" id="UP000054771"/>
    </source>
</evidence>
<dbReference type="Gene3D" id="3.40.50.1820">
    <property type="entry name" value="alpha/beta hydrolase"/>
    <property type="match status" value="1"/>
</dbReference>
<dbReference type="InterPro" id="IPR029058">
    <property type="entry name" value="AB_hydrolase_fold"/>
</dbReference>
<dbReference type="InterPro" id="IPR010126">
    <property type="entry name" value="Esterase_phb"/>
</dbReference>